<proteinExistence type="predicted"/>
<dbReference type="InterPro" id="IPR039537">
    <property type="entry name" value="Retrotran_Ty1/copia-like"/>
</dbReference>
<keyword evidence="3" id="KW-1185">Reference proteome</keyword>
<dbReference type="Pfam" id="PF00665">
    <property type="entry name" value="rve"/>
    <property type="match status" value="1"/>
</dbReference>
<evidence type="ECO:0000259" key="1">
    <source>
        <dbReference type="PROSITE" id="PS50994"/>
    </source>
</evidence>
<dbReference type="InterPro" id="IPR001584">
    <property type="entry name" value="Integrase_cat-core"/>
</dbReference>
<gene>
    <name evidence="2" type="ORF">PR048_001664</name>
</gene>
<accession>A0ABQ9IJF3</accession>
<organism evidence="2 3">
    <name type="scientific">Dryococelus australis</name>
    <dbReference type="NCBI Taxonomy" id="614101"/>
    <lineage>
        <taxon>Eukaryota</taxon>
        <taxon>Metazoa</taxon>
        <taxon>Ecdysozoa</taxon>
        <taxon>Arthropoda</taxon>
        <taxon>Hexapoda</taxon>
        <taxon>Insecta</taxon>
        <taxon>Pterygota</taxon>
        <taxon>Neoptera</taxon>
        <taxon>Polyneoptera</taxon>
        <taxon>Phasmatodea</taxon>
        <taxon>Verophasmatodea</taxon>
        <taxon>Anareolatae</taxon>
        <taxon>Phasmatidae</taxon>
        <taxon>Eurycanthinae</taxon>
        <taxon>Dryococelus</taxon>
    </lineage>
</organism>
<dbReference type="InterPro" id="IPR036397">
    <property type="entry name" value="RNaseH_sf"/>
</dbReference>
<dbReference type="EMBL" id="JARBHB010000001">
    <property type="protein sequence ID" value="KAJ8896320.1"/>
    <property type="molecule type" value="Genomic_DNA"/>
</dbReference>
<dbReference type="SUPFAM" id="SSF53098">
    <property type="entry name" value="Ribonuclease H-like"/>
    <property type="match status" value="1"/>
</dbReference>
<dbReference type="Proteomes" id="UP001159363">
    <property type="component" value="Chromosome 1"/>
</dbReference>
<evidence type="ECO:0000313" key="3">
    <source>
        <dbReference type="Proteomes" id="UP001159363"/>
    </source>
</evidence>
<dbReference type="PANTHER" id="PTHR42648">
    <property type="entry name" value="TRANSPOSASE, PUTATIVE-RELATED"/>
    <property type="match status" value="1"/>
</dbReference>
<feature type="domain" description="Integrase catalytic" evidence="1">
    <location>
        <begin position="29"/>
        <end position="145"/>
    </location>
</feature>
<dbReference type="PANTHER" id="PTHR42648:SF28">
    <property type="entry name" value="TRANSPOSON-ENCODED PROTEIN WITH RIBONUCLEASE H-LIKE AND RETROVIRUS ZINC FINGER-LIKE DOMAINS"/>
    <property type="match status" value="1"/>
</dbReference>
<name>A0ABQ9IJF3_9NEOP</name>
<comment type="caution">
    <text evidence="2">The sequence shown here is derived from an EMBL/GenBank/DDBJ whole genome shotgun (WGS) entry which is preliminary data.</text>
</comment>
<sequence length="145" mass="17027">MRSNVKPALHQSRLENILEKHEREKERERATRPLEIIHTDVCGPLDTTWDGFRYFVTFLGDYTHFSVICLIKNKSDVYDAARNYIVECESKWNSRGYKLRRDMGGEYVANELTDWCRERGIKIDYALAATPQLNGRAERLNRTLT</sequence>
<dbReference type="InterPro" id="IPR012337">
    <property type="entry name" value="RNaseH-like_sf"/>
</dbReference>
<dbReference type="PROSITE" id="PS50994">
    <property type="entry name" value="INTEGRASE"/>
    <property type="match status" value="1"/>
</dbReference>
<dbReference type="Gene3D" id="3.30.420.10">
    <property type="entry name" value="Ribonuclease H-like superfamily/Ribonuclease H"/>
    <property type="match status" value="1"/>
</dbReference>
<evidence type="ECO:0000313" key="2">
    <source>
        <dbReference type="EMBL" id="KAJ8896320.1"/>
    </source>
</evidence>
<reference evidence="2 3" key="1">
    <citation type="submission" date="2023-02" db="EMBL/GenBank/DDBJ databases">
        <title>LHISI_Scaffold_Assembly.</title>
        <authorList>
            <person name="Stuart O.P."/>
            <person name="Cleave R."/>
            <person name="Magrath M.J.L."/>
            <person name="Mikheyev A.S."/>
        </authorList>
    </citation>
    <scope>NUCLEOTIDE SEQUENCE [LARGE SCALE GENOMIC DNA]</scope>
    <source>
        <strain evidence="2">Daus_M_001</strain>
        <tissue evidence="2">Leg muscle</tissue>
    </source>
</reference>
<protein>
    <recommendedName>
        <fullName evidence="1">Integrase catalytic domain-containing protein</fullName>
    </recommendedName>
</protein>